<comment type="caution">
    <text evidence="1">The sequence shown here is derived from an EMBL/GenBank/DDBJ whole genome shotgun (WGS) entry which is preliminary data.</text>
</comment>
<dbReference type="RefSeq" id="WP_063032039.1">
    <property type="nucleotide sequence ID" value="NZ_CP012400.2"/>
</dbReference>
<dbReference type="GeneID" id="93511986"/>
<dbReference type="EMBL" id="JACAQR010000052">
    <property type="protein sequence ID" value="NWD45589.1"/>
    <property type="molecule type" value="Genomic_DNA"/>
</dbReference>
<proteinExistence type="predicted"/>
<dbReference type="InterPro" id="IPR042099">
    <property type="entry name" value="ANL_N_sf"/>
</dbReference>
<gene>
    <name evidence="1" type="ORF">HX826_27275</name>
</gene>
<dbReference type="Proteomes" id="UP000546584">
    <property type="component" value="Unassembled WGS sequence"/>
</dbReference>
<dbReference type="OrthoDB" id="580775at2"/>
<dbReference type="PANTHER" id="PTHR36932:SF1">
    <property type="entry name" value="CAPSULAR POLYSACCHARIDE BIOSYNTHESIS PROTEIN"/>
    <property type="match status" value="1"/>
</dbReference>
<dbReference type="InterPro" id="IPR053158">
    <property type="entry name" value="CapK_Type1_Caps_Biosynth"/>
</dbReference>
<evidence type="ECO:0000313" key="1">
    <source>
        <dbReference type="EMBL" id="NWD45589.1"/>
    </source>
</evidence>
<organism evidence="1 2">
    <name type="scientific">Pseudomonas yamanorum</name>
    <dbReference type="NCBI Taxonomy" id="515393"/>
    <lineage>
        <taxon>Bacteria</taxon>
        <taxon>Pseudomonadati</taxon>
        <taxon>Pseudomonadota</taxon>
        <taxon>Gammaproteobacteria</taxon>
        <taxon>Pseudomonadales</taxon>
        <taxon>Pseudomonadaceae</taxon>
        <taxon>Pseudomonas</taxon>
    </lineage>
</organism>
<dbReference type="KEGG" id="pym:AK972_4072"/>
<sequence>MSGERLIGTLRSALSFLHSRYRLRFTRREQLEAWQARQLKYFLRRVLPQSQRFKGKVVTDLSTLPLMDKATLMGDFAGFNTRGLSLEEVLPLARQAEVSRDFSPTLGDITVGLSSGTSGNQGVFLVSSLERQRWAGILLARALPRHLLPRLLLPWHAPLRIAFFLRANSRLYTTLASRRIDFAFHDLTLGFDAALARLNTQQPDVLVAPATVLRGLAEAELAGRLSIRPSHILSVAEVLETADAEGVQAAFGVAPRQIYQASEGFLGYTCENGTLHLNESHLHIEADWLDAARTRFQPIITDFSRRTQLIVRYRLNDVLRVAQAPCACGRVERAIAAVEGRVDDILWLPDLSGVQLRALYPDVLRRTLLMHGECLQEYEIHQQGLHWQINVQSAANYADLCQALMQSIHALCCQQGLQLPALSFGQWQPPPAYAKRRRLKLLQLPEGMPCMY</sequence>
<dbReference type="PANTHER" id="PTHR36932">
    <property type="entry name" value="CAPSULAR POLYSACCHARIDE BIOSYNTHESIS PROTEIN"/>
    <property type="match status" value="1"/>
</dbReference>
<accession>A0A143GKX7</accession>
<dbReference type="NCBIfam" id="TIGR02304">
    <property type="entry name" value="aden_form_hyp"/>
    <property type="match status" value="1"/>
</dbReference>
<protein>
    <submittedName>
        <fullName evidence="1">Adenylate synthase</fullName>
    </submittedName>
</protein>
<evidence type="ECO:0000313" key="2">
    <source>
        <dbReference type="Proteomes" id="UP000546584"/>
    </source>
</evidence>
<name>A0A143GKX7_9PSED</name>
<dbReference type="InterPro" id="IPR012685">
    <property type="entry name" value="CHP02304_F390_synth-rel"/>
</dbReference>
<dbReference type="AlphaFoldDB" id="A0A143GKX7"/>
<accession>A0A1H2F1L9</accession>
<dbReference type="Gene3D" id="3.40.50.12780">
    <property type="entry name" value="N-terminal domain of ligase-like"/>
    <property type="match status" value="1"/>
</dbReference>
<reference evidence="1 2" key="1">
    <citation type="submission" date="2020-04" db="EMBL/GenBank/DDBJ databases">
        <title>Molecular characterization of pseudomonads from Agaricus bisporus reveal novel blotch 2 pathogens in Western Europe.</title>
        <authorList>
            <person name="Taparia T."/>
            <person name="Krijger M."/>
            <person name="Haynes E."/>
            <person name="Elpinstone J.G."/>
            <person name="Noble R."/>
            <person name="Van Der Wolf J."/>
        </authorList>
    </citation>
    <scope>NUCLEOTIDE SEQUENCE [LARGE SCALE GENOMIC DNA]</scope>
    <source>
        <strain evidence="1 2">IPO3753</strain>
    </source>
</reference>